<dbReference type="Proteomes" id="UP000030475">
    <property type="component" value="Unassembled WGS sequence"/>
</dbReference>
<evidence type="ECO:0000313" key="2">
    <source>
        <dbReference type="EMBL" id="KGX11049.1"/>
    </source>
</evidence>
<name>A0AA40MFW4_BURPE</name>
<proteinExistence type="predicted"/>
<comment type="caution">
    <text evidence="2">The sequence shown here is derived from an EMBL/GenBank/DDBJ whole genome shotgun (WGS) entry which is preliminary data.</text>
</comment>
<dbReference type="AlphaFoldDB" id="A0AA40MFW4"/>
<feature type="compositionally biased region" description="Basic residues" evidence="1">
    <location>
        <begin position="149"/>
        <end position="162"/>
    </location>
</feature>
<reference evidence="2 3" key="1">
    <citation type="submission" date="2014-08" db="EMBL/GenBank/DDBJ databases">
        <authorList>
            <person name="Bunnell A."/>
            <person name="Chain P.S."/>
            <person name="Chertkov O."/>
            <person name="Currie B.J."/>
            <person name="Daligault H.E."/>
            <person name="Davenport K.W."/>
            <person name="Davis C."/>
            <person name="Gleasner C.D."/>
            <person name="Johnson S.L."/>
            <person name="Kaestli M."/>
            <person name="Koren S."/>
            <person name="Kunde Y.A."/>
            <person name="Mayo M."/>
            <person name="McMurry K.K."/>
            <person name="Price E.P."/>
            <person name="Reitenga K.G."/>
            <person name="Robison R."/>
            <person name="Rosovitz M.J."/>
            <person name="Sarovich D.S."/>
            <person name="Teshima H."/>
        </authorList>
    </citation>
    <scope>NUCLEOTIDE SEQUENCE [LARGE SCALE GENOMIC DNA]</scope>
    <source>
        <strain evidence="2 3">MSHR44</strain>
    </source>
</reference>
<dbReference type="KEGG" id="but:X994_6102"/>
<accession>A0AA40MFW4</accession>
<feature type="compositionally biased region" description="Basic residues" evidence="1">
    <location>
        <begin position="1"/>
        <end position="29"/>
    </location>
</feature>
<feature type="region of interest" description="Disordered" evidence="1">
    <location>
        <begin position="88"/>
        <end position="169"/>
    </location>
</feature>
<protein>
    <submittedName>
        <fullName evidence="2">Uncharacterized protein</fullName>
    </submittedName>
</protein>
<feature type="compositionally biased region" description="Low complexity" evidence="1">
    <location>
        <begin position="132"/>
        <end position="148"/>
    </location>
</feature>
<organism evidence="2 3">
    <name type="scientific">Burkholderia pseudomallei</name>
    <name type="common">Pseudomonas pseudomallei</name>
    <dbReference type="NCBI Taxonomy" id="28450"/>
    <lineage>
        <taxon>Bacteria</taxon>
        <taxon>Pseudomonadati</taxon>
        <taxon>Pseudomonadota</taxon>
        <taxon>Betaproteobacteria</taxon>
        <taxon>Burkholderiales</taxon>
        <taxon>Burkholderiaceae</taxon>
        <taxon>Burkholderia</taxon>
        <taxon>pseudomallei group</taxon>
    </lineage>
</organism>
<dbReference type="EMBL" id="JQIM01000009">
    <property type="protein sequence ID" value="KGX11049.1"/>
    <property type="molecule type" value="Genomic_DNA"/>
</dbReference>
<feature type="region of interest" description="Disordered" evidence="1">
    <location>
        <begin position="1"/>
        <end position="33"/>
    </location>
</feature>
<gene>
    <name evidence="2" type="ORF">Y036_3973</name>
</gene>
<evidence type="ECO:0000313" key="3">
    <source>
        <dbReference type="Proteomes" id="UP000030475"/>
    </source>
</evidence>
<sequence>MRARAHRPRPRAGRPRSSAARRRALRRRRTPDAAACGSRRACARESIRSKRSRVRPGALCFVSFCSCLASGIRHPAFGTRRRMTCDVQRRARSRRALPHARAPDRQASSGRPRMHARRIEAAAGSARHGRTRGAAPPSGARAAAPAVRRGSRSRRLRARRPGRTVASSGARLRSRDVVLLDRVADRKPTSPCDIKTLPLRPQRILTVSATIGGASTAARRRACARPPAAARGRARRRAGFRCRTAC</sequence>
<evidence type="ECO:0000256" key="1">
    <source>
        <dbReference type="SAM" id="MobiDB-lite"/>
    </source>
</evidence>